<reference evidence="1 2" key="1">
    <citation type="journal article" name="Sci. Rep.">
        <title>Genome-scale phylogenetic analyses confirm Olpidium as the closest living zoosporic fungus to the non-flagellated, terrestrial fungi.</title>
        <authorList>
            <person name="Chang Y."/>
            <person name="Rochon D."/>
            <person name="Sekimoto S."/>
            <person name="Wang Y."/>
            <person name="Chovatia M."/>
            <person name="Sandor L."/>
            <person name="Salamov A."/>
            <person name="Grigoriev I.V."/>
            <person name="Stajich J.E."/>
            <person name="Spatafora J.W."/>
        </authorList>
    </citation>
    <scope>NUCLEOTIDE SEQUENCE [LARGE SCALE GENOMIC DNA]</scope>
    <source>
        <strain evidence="1">S191</strain>
    </source>
</reference>
<name>A0A8H8A0V7_9FUNG</name>
<feature type="non-terminal residue" evidence="1">
    <location>
        <position position="1"/>
    </location>
</feature>
<evidence type="ECO:0000313" key="1">
    <source>
        <dbReference type="EMBL" id="KAG5463108.1"/>
    </source>
</evidence>
<protein>
    <submittedName>
        <fullName evidence="1">Uncharacterized protein</fullName>
    </submittedName>
</protein>
<comment type="caution">
    <text evidence="1">The sequence shown here is derived from an EMBL/GenBank/DDBJ whole genome shotgun (WGS) entry which is preliminary data.</text>
</comment>
<sequence>ATIPHAERSGFVELTIGGLGEWKWEWVRQAKGGCVCVRASVSVCAGGCKDPSGRRHQVLDDQDFAGGAEPQTDAAVCCAGNKKERFPDAGDATNALKMKKFTVDISDGNCALSDDIELRIVGETEFGGALVGVMHISENSGVAHELVRTPVLRFMRAGAVVS</sequence>
<dbReference type="EMBL" id="JAEFCI010001128">
    <property type="protein sequence ID" value="KAG5463108.1"/>
    <property type="molecule type" value="Genomic_DNA"/>
</dbReference>
<proteinExistence type="predicted"/>
<gene>
    <name evidence="1" type="ORF">BJ554DRAFT_1682</name>
</gene>
<dbReference type="Proteomes" id="UP000673691">
    <property type="component" value="Unassembled WGS sequence"/>
</dbReference>
<keyword evidence="2" id="KW-1185">Reference proteome</keyword>
<evidence type="ECO:0000313" key="2">
    <source>
        <dbReference type="Proteomes" id="UP000673691"/>
    </source>
</evidence>
<accession>A0A8H8A0V7</accession>
<organism evidence="1 2">
    <name type="scientific">Olpidium bornovanus</name>
    <dbReference type="NCBI Taxonomy" id="278681"/>
    <lineage>
        <taxon>Eukaryota</taxon>
        <taxon>Fungi</taxon>
        <taxon>Fungi incertae sedis</taxon>
        <taxon>Olpidiomycota</taxon>
        <taxon>Olpidiomycotina</taxon>
        <taxon>Olpidiomycetes</taxon>
        <taxon>Olpidiales</taxon>
        <taxon>Olpidiaceae</taxon>
        <taxon>Olpidium</taxon>
    </lineage>
</organism>
<dbReference type="AlphaFoldDB" id="A0A8H8A0V7"/>